<keyword evidence="1" id="KW-1133">Transmembrane helix</keyword>
<keyword evidence="3" id="KW-1185">Reference proteome</keyword>
<evidence type="ECO:0000313" key="3">
    <source>
        <dbReference type="Proteomes" id="UP001434337"/>
    </source>
</evidence>
<evidence type="ECO:0000313" key="2">
    <source>
        <dbReference type="EMBL" id="WZW98237.1"/>
    </source>
</evidence>
<keyword evidence="1" id="KW-0812">Transmembrane</keyword>
<dbReference type="RefSeq" id="WP_232547216.1">
    <property type="nucleotide sequence ID" value="NZ_CP115965.1"/>
</dbReference>
<proteinExistence type="predicted"/>
<evidence type="ECO:0000256" key="1">
    <source>
        <dbReference type="SAM" id="Phobius"/>
    </source>
</evidence>
<gene>
    <name evidence="2" type="ORF">PCC79_15305</name>
</gene>
<evidence type="ECO:0008006" key="4">
    <source>
        <dbReference type="Google" id="ProtNLM"/>
    </source>
</evidence>
<dbReference type="Proteomes" id="UP001434337">
    <property type="component" value="Chromosome"/>
</dbReference>
<feature type="transmembrane region" description="Helical" evidence="1">
    <location>
        <begin position="59"/>
        <end position="81"/>
    </location>
</feature>
<sequence>MNTIHHDPVDDALRSLDAASPLTPDQQARADALLASILATDATGGADGARVVPLRPRRLARWLVPAAAASVLAVGALVWPWNPSLNAAFADWTDTPSSVEPGLLAKATEGCRAFMGTWEVPDAGHARVGLAEQRGSHVFVALRADDGSTAECLVEAENGQVRGGTGGGPGPLAPLGPRDVEMDGPGMQSGPGYAFAFLRGRVGAEVEAVTLHADGRAIHATVANGEFVAWWPTTPWGPDDTLGPLDVTADVTYTDGTVSPHHSTGPASALPAPTSVARVAQGGGVVDGHEVGTIEGLAGENVVAVSVHAHGLVVPATLEDGAFSASWPLPEGVSLEDPAPDVTLTLTLSDGSVIEDVAVTG</sequence>
<accession>A0ABZ3C8Y4</accession>
<reference evidence="2 3" key="1">
    <citation type="journal article" date="2023" name="Environ Microbiome">
        <title>A coral-associated actinobacterium mitigates coral bleaching under heat stress.</title>
        <authorList>
            <person name="Li J."/>
            <person name="Zou Y."/>
            <person name="Li Q."/>
            <person name="Zhang J."/>
            <person name="Bourne D.G."/>
            <person name="Lyu Y."/>
            <person name="Liu C."/>
            <person name="Zhang S."/>
        </authorList>
    </citation>
    <scope>NUCLEOTIDE SEQUENCE [LARGE SCALE GENOMIC DNA]</scope>
    <source>
        <strain evidence="2 3">SCSIO 13291</strain>
    </source>
</reference>
<organism evidence="2 3">
    <name type="scientific">Propioniciclava soli</name>
    <dbReference type="NCBI Taxonomy" id="2775081"/>
    <lineage>
        <taxon>Bacteria</taxon>
        <taxon>Bacillati</taxon>
        <taxon>Actinomycetota</taxon>
        <taxon>Actinomycetes</taxon>
        <taxon>Propionibacteriales</taxon>
        <taxon>Propionibacteriaceae</taxon>
        <taxon>Propioniciclava</taxon>
    </lineage>
</organism>
<dbReference type="EMBL" id="CP115965">
    <property type="protein sequence ID" value="WZW98237.1"/>
    <property type="molecule type" value="Genomic_DNA"/>
</dbReference>
<name>A0ABZ3C8Y4_9ACTN</name>
<protein>
    <recommendedName>
        <fullName evidence="4">DUF4179 domain-containing protein</fullName>
    </recommendedName>
</protein>
<keyword evidence="1" id="KW-0472">Membrane</keyword>